<evidence type="ECO:0000313" key="2">
    <source>
        <dbReference type="EMBL" id="MBU5337158.1"/>
    </source>
</evidence>
<evidence type="ECO:0000313" key="3">
    <source>
        <dbReference type="Proteomes" id="UP001196301"/>
    </source>
</evidence>
<protein>
    <submittedName>
        <fullName evidence="2">Uncharacterized protein</fullName>
    </submittedName>
</protein>
<dbReference type="RefSeq" id="WP_216571497.1">
    <property type="nucleotide sequence ID" value="NZ_JAHLOQ010000040.1"/>
</dbReference>
<feature type="transmembrane region" description="Helical" evidence="1">
    <location>
        <begin position="76"/>
        <end position="103"/>
    </location>
</feature>
<dbReference type="Proteomes" id="UP001196301">
    <property type="component" value="Unassembled WGS sequence"/>
</dbReference>
<keyword evidence="1" id="KW-0812">Transmembrane</keyword>
<evidence type="ECO:0000256" key="1">
    <source>
        <dbReference type="SAM" id="Phobius"/>
    </source>
</evidence>
<sequence>MAARKSPIKDKLAGYFSSKYSILSLVGVHILMSIIMLFSVYELFVGISATRFIYGELKYVQASAFGIDFIAQNDHFYFGTSVTICLILLLIIDIFFFIGLAMFNKEKTPEK</sequence>
<keyword evidence="1" id="KW-0472">Membrane</keyword>
<gene>
    <name evidence="2" type="ORF">KQI20_11965</name>
</gene>
<reference evidence="2 3" key="1">
    <citation type="submission" date="2021-06" db="EMBL/GenBank/DDBJ databases">
        <authorList>
            <person name="Sun Q."/>
            <person name="Li D."/>
        </authorList>
    </citation>
    <scope>NUCLEOTIDE SEQUENCE [LARGE SCALE GENOMIC DNA]</scope>
    <source>
        <strain evidence="2 3">N19</strain>
    </source>
</reference>
<comment type="caution">
    <text evidence="2">The sequence shown here is derived from an EMBL/GenBank/DDBJ whole genome shotgun (WGS) entry which is preliminary data.</text>
</comment>
<organism evidence="2 3">
    <name type="scientific">Intestinibacter bartlettii</name>
    <dbReference type="NCBI Taxonomy" id="261299"/>
    <lineage>
        <taxon>Bacteria</taxon>
        <taxon>Bacillati</taxon>
        <taxon>Bacillota</taxon>
        <taxon>Clostridia</taxon>
        <taxon>Peptostreptococcales</taxon>
        <taxon>Peptostreptococcaceae</taxon>
        <taxon>Intestinibacter</taxon>
    </lineage>
</organism>
<name>A0ABS6E0J3_9FIRM</name>
<proteinExistence type="predicted"/>
<keyword evidence="1" id="KW-1133">Transmembrane helix</keyword>
<dbReference type="EMBL" id="JAHLOQ010000040">
    <property type="protein sequence ID" value="MBU5337158.1"/>
    <property type="molecule type" value="Genomic_DNA"/>
</dbReference>
<feature type="transmembrane region" description="Helical" evidence="1">
    <location>
        <begin position="20"/>
        <end position="41"/>
    </location>
</feature>
<keyword evidence="3" id="KW-1185">Reference proteome</keyword>
<accession>A0ABS6E0J3</accession>